<dbReference type="RefSeq" id="XP_016503732.1">
    <property type="nucleotide sequence ID" value="XM_016648246.1"/>
</dbReference>
<dbReference type="PANTHER" id="PTHR10775">
    <property type="entry name" value="OS08G0208400 PROTEIN"/>
    <property type="match status" value="1"/>
</dbReference>
<reference evidence="2 3" key="2">
    <citation type="submission" date="2025-08" db="UniProtKB">
        <authorList>
            <consortium name="RefSeq"/>
        </authorList>
    </citation>
    <scope>IDENTIFICATION</scope>
</reference>
<dbReference type="PaxDb" id="4097-A0A1S4CR26"/>
<dbReference type="InterPro" id="IPR004242">
    <property type="entry name" value="Transposase_21"/>
</dbReference>
<dbReference type="RefSeq" id="XP_016503730.1">
    <property type="nucleotide sequence ID" value="XM_016648244.1"/>
</dbReference>
<dbReference type="Pfam" id="PF02992">
    <property type="entry name" value="Transposase_21"/>
    <property type="match status" value="1"/>
</dbReference>
<dbReference type="PANTHER" id="PTHR10775:SF172">
    <property type="entry name" value="TNP2, PARTIAL"/>
    <property type="match status" value="1"/>
</dbReference>
<accession>A0A1S4CR26</accession>
<organism evidence="1 3">
    <name type="scientific">Nicotiana tabacum</name>
    <name type="common">Common tobacco</name>
    <dbReference type="NCBI Taxonomy" id="4097"/>
    <lineage>
        <taxon>Eukaryota</taxon>
        <taxon>Viridiplantae</taxon>
        <taxon>Streptophyta</taxon>
        <taxon>Embryophyta</taxon>
        <taxon>Tracheophyta</taxon>
        <taxon>Spermatophyta</taxon>
        <taxon>Magnoliopsida</taxon>
        <taxon>eudicotyledons</taxon>
        <taxon>Gunneridae</taxon>
        <taxon>Pentapetalae</taxon>
        <taxon>asterids</taxon>
        <taxon>lamiids</taxon>
        <taxon>Solanales</taxon>
        <taxon>Solanaceae</taxon>
        <taxon>Nicotianoideae</taxon>
        <taxon>Nicotianeae</taxon>
        <taxon>Nicotiana</taxon>
    </lineage>
</organism>
<keyword evidence="1" id="KW-1185">Reference proteome</keyword>
<dbReference type="STRING" id="4097.A0A1S4CR26"/>
<evidence type="ECO:0000313" key="2">
    <source>
        <dbReference type="RefSeq" id="XP_016503730.1"/>
    </source>
</evidence>
<name>A0A1S4CR26_TOBAC</name>
<dbReference type="KEGG" id="nta:107821792"/>
<dbReference type="Proteomes" id="UP000790787">
    <property type="component" value="Chromosome 3"/>
</dbReference>
<evidence type="ECO:0000313" key="1">
    <source>
        <dbReference type="Proteomes" id="UP000790787"/>
    </source>
</evidence>
<dbReference type="OrthoDB" id="1293063at2759"/>
<proteinExistence type="predicted"/>
<evidence type="ECO:0000313" key="3">
    <source>
        <dbReference type="RefSeq" id="XP_016503732.1"/>
    </source>
</evidence>
<sequence>MCDDIDGLLHDPFRNVEGEPVQQEGMKEALSEDAKRFFKFRGREQELYLGCENFNKQSFTIRLYLFKSLHGLSNVAFLDLLELLKELFPFAKLPESFNKAKNMIKDLGLHYDKIHACPNDCMLFWNDNAKADNCSVCGSSRWKSSNRALTNASSKVLAKVLRYFPLKPRLQRIFMCPETTIAMRWHANERPNNGNLKHPADGEAWKDFDSLHPDFSKDPHNVRLGLSSDGFNPFRTMSISHSTWPVMLMNYNLSPWICMKPKYIMLSMIIPGPSSPRNDIDVYLQPLIAELKELWETGIETYDAEIKQIF</sequence>
<gene>
    <name evidence="2 3" type="primary">LOC107821792</name>
</gene>
<dbReference type="AlphaFoldDB" id="A0A1S4CR26"/>
<protein>
    <recommendedName>
        <fullName evidence="4">Transposase</fullName>
    </recommendedName>
</protein>
<dbReference type="OMA" id="MRWHANE"/>
<evidence type="ECO:0008006" key="4">
    <source>
        <dbReference type="Google" id="ProtNLM"/>
    </source>
</evidence>
<dbReference type="GeneID" id="107821792"/>
<reference evidence="1" key="1">
    <citation type="journal article" date="2014" name="Nat. Commun.">
        <title>The tobacco genome sequence and its comparison with those of tomato and potato.</title>
        <authorList>
            <person name="Sierro N."/>
            <person name="Battey J.N."/>
            <person name="Ouadi S."/>
            <person name="Bakaher N."/>
            <person name="Bovet L."/>
            <person name="Willig A."/>
            <person name="Goepfert S."/>
            <person name="Peitsch M.C."/>
            <person name="Ivanov N.V."/>
        </authorList>
    </citation>
    <scope>NUCLEOTIDE SEQUENCE [LARGE SCALE GENOMIC DNA]</scope>
</reference>